<dbReference type="Proteomes" id="UP000886998">
    <property type="component" value="Unassembled WGS sequence"/>
</dbReference>
<dbReference type="InterPro" id="IPR001128">
    <property type="entry name" value="Cyt_P450"/>
</dbReference>
<keyword evidence="6" id="KW-1185">Reference proteome</keyword>
<dbReference type="SUPFAM" id="SSF48264">
    <property type="entry name" value="Cytochrome P450"/>
    <property type="match status" value="1"/>
</dbReference>
<evidence type="ECO:0000313" key="5">
    <source>
        <dbReference type="EMBL" id="GFY59221.1"/>
    </source>
</evidence>
<dbReference type="PANTHER" id="PTHR24300">
    <property type="entry name" value="CYTOCHROME P450 508A4-RELATED"/>
    <property type="match status" value="1"/>
</dbReference>
<name>A0A8X7C6G7_9ARAC</name>
<dbReference type="AlphaFoldDB" id="A0A8X7C6G7"/>
<dbReference type="GO" id="GO:0006805">
    <property type="term" value="P:xenobiotic metabolic process"/>
    <property type="evidence" value="ECO:0007669"/>
    <property type="project" value="TreeGrafter"/>
</dbReference>
<organism evidence="5 6">
    <name type="scientific">Trichonephila inaurata madagascariensis</name>
    <dbReference type="NCBI Taxonomy" id="2747483"/>
    <lineage>
        <taxon>Eukaryota</taxon>
        <taxon>Metazoa</taxon>
        <taxon>Ecdysozoa</taxon>
        <taxon>Arthropoda</taxon>
        <taxon>Chelicerata</taxon>
        <taxon>Arachnida</taxon>
        <taxon>Araneae</taxon>
        <taxon>Araneomorphae</taxon>
        <taxon>Entelegynae</taxon>
        <taxon>Araneoidea</taxon>
        <taxon>Nephilidae</taxon>
        <taxon>Trichonephila</taxon>
        <taxon>Trichonephila inaurata</taxon>
    </lineage>
</organism>
<dbReference type="InterPro" id="IPR050182">
    <property type="entry name" value="Cytochrome_P450_fam2"/>
</dbReference>
<feature type="non-terminal residue" evidence="5">
    <location>
        <position position="1"/>
    </location>
</feature>
<reference evidence="5" key="1">
    <citation type="submission" date="2020-08" db="EMBL/GenBank/DDBJ databases">
        <title>Multicomponent nature underlies the extraordinary mechanical properties of spider dragline silk.</title>
        <authorList>
            <person name="Kono N."/>
            <person name="Nakamura H."/>
            <person name="Mori M."/>
            <person name="Yoshida Y."/>
            <person name="Ohtoshi R."/>
            <person name="Malay A.D."/>
            <person name="Moran D.A.P."/>
            <person name="Tomita M."/>
            <person name="Numata K."/>
            <person name="Arakawa K."/>
        </authorList>
    </citation>
    <scope>NUCLEOTIDE SEQUENCE</scope>
</reference>
<evidence type="ECO:0000313" key="6">
    <source>
        <dbReference type="Proteomes" id="UP000886998"/>
    </source>
</evidence>
<dbReference type="Gene3D" id="1.10.630.10">
    <property type="entry name" value="Cytochrome P450"/>
    <property type="match status" value="1"/>
</dbReference>
<dbReference type="GO" id="GO:0005506">
    <property type="term" value="F:iron ion binding"/>
    <property type="evidence" value="ECO:0007669"/>
    <property type="project" value="InterPro"/>
</dbReference>
<sequence length="70" mass="8092">MIIISDYELAKEILNHPMAMARPPHSFDFLVGKGGIIGMNGEEWQEQRRFVLQTMRDLGMGKGLWEKMIQ</sequence>
<keyword evidence="4" id="KW-0560">Oxidoreductase</keyword>
<proteinExistence type="inferred from homology"/>
<dbReference type="GO" id="GO:0005737">
    <property type="term" value="C:cytoplasm"/>
    <property type="evidence" value="ECO:0007669"/>
    <property type="project" value="TreeGrafter"/>
</dbReference>
<dbReference type="InterPro" id="IPR036396">
    <property type="entry name" value="Cyt_P450_sf"/>
</dbReference>
<gene>
    <name evidence="5" type="primary">Cyp2j6_0</name>
    <name evidence="5" type="ORF">TNIN_50471</name>
</gene>
<protein>
    <submittedName>
        <fullName evidence="5">Cytochrome P450 2J6</fullName>
    </submittedName>
</protein>
<comment type="caution">
    <text evidence="5">The sequence shown here is derived from an EMBL/GenBank/DDBJ whole genome shotgun (WGS) entry which is preliminary data.</text>
</comment>
<dbReference type="PANTHER" id="PTHR24300:SF375">
    <property type="entry name" value="CYTOCHROME P450 FAMILY"/>
    <property type="match status" value="1"/>
</dbReference>
<keyword evidence="3" id="KW-0408">Iron</keyword>
<evidence type="ECO:0000256" key="3">
    <source>
        <dbReference type="ARBA" id="ARBA00023004"/>
    </source>
</evidence>
<dbReference type="OrthoDB" id="6412898at2759"/>
<dbReference type="GO" id="GO:0020037">
    <property type="term" value="F:heme binding"/>
    <property type="evidence" value="ECO:0007669"/>
    <property type="project" value="InterPro"/>
</dbReference>
<accession>A0A8X7C6G7</accession>
<dbReference type="GO" id="GO:0016712">
    <property type="term" value="F:oxidoreductase activity, acting on paired donors, with incorporation or reduction of molecular oxygen, reduced flavin or flavoprotein as one donor, and incorporation of one atom of oxygen"/>
    <property type="evidence" value="ECO:0007669"/>
    <property type="project" value="TreeGrafter"/>
</dbReference>
<evidence type="ECO:0000256" key="1">
    <source>
        <dbReference type="ARBA" id="ARBA00010617"/>
    </source>
</evidence>
<dbReference type="EMBL" id="BMAV01012516">
    <property type="protein sequence ID" value="GFY59221.1"/>
    <property type="molecule type" value="Genomic_DNA"/>
</dbReference>
<keyword evidence="4" id="KW-0503">Monooxygenase</keyword>
<evidence type="ECO:0000256" key="2">
    <source>
        <dbReference type="ARBA" id="ARBA00022723"/>
    </source>
</evidence>
<comment type="similarity">
    <text evidence="1">Belongs to the cytochrome P450 family.</text>
</comment>
<keyword evidence="2" id="KW-0479">Metal-binding</keyword>
<evidence type="ECO:0000256" key="4">
    <source>
        <dbReference type="ARBA" id="ARBA00023033"/>
    </source>
</evidence>
<dbReference type="Pfam" id="PF00067">
    <property type="entry name" value="p450"/>
    <property type="match status" value="1"/>
</dbReference>
<dbReference type="GO" id="GO:0006082">
    <property type="term" value="P:organic acid metabolic process"/>
    <property type="evidence" value="ECO:0007669"/>
    <property type="project" value="TreeGrafter"/>
</dbReference>